<organism evidence="1 2">
    <name type="scientific">Achromobacter seleniivolatilans</name>
    <dbReference type="NCBI Taxonomy" id="3047478"/>
    <lineage>
        <taxon>Bacteria</taxon>
        <taxon>Pseudomonadati</taxon>
        <taxon>Pseudomonadota</taxon>
        <taxon>Betaproteobacteria</taxon>
        <taxon>Burkholderiales</taxon>
        <taxon>Alcaligenaceae</taxon>
        <taxon>Achromobacter</taxon>
    </lineage>
</organism>
<sequence length="142" mass="15475">MLRRDEYLTLLQGSTQAIGAVSQATAPAPSRPSTSALLAKPLLTDAARRTAALAELELMTPRTVPADGSIPQEVLEEATNNHWHLPRAWREYLSISVQEAAARAAISDRSYGELESGFPRLNKARKQVVACGLSLRDQQLLI</sequence>
<evidence type="ECO:0008006" key="3">
    <source>
        <dbReference type="Google" id="ProtNLM"/>
    </source>
</evidence>
<protein>
    <recommendedName>
        <fullName evidence="3">HTH cro/C1-type domain-containing protein</fullName>
    </recommendedName>
</protein>
<accession>A0ABY9M0M7</accession>
<name>A0ABY9M0M7_9BURK</name>
<keyword evidence="2" id="KW-1185">Reference proteome</keyword>
<proteinExistence type="predicted"/>
<dbReference type="RefSeq" id="WP_306943317.1">
    <property type="nucleotide sequence ID" value="NZ_CP132976.1"/>
</dbReference>
<dbReference type="EMBL" id="CP132976">
    <property type="protein sequence ID" value="WMD20262.1"/>
    <property type="molecule type" value="Genomic_DNA"/>
</dbReference>
<dbReference type="Proteomes" id="UP001234798">
    <property type="component" value="Chromosome"/>
</dbReference>
<gene>
    <name evidence="1" type="ORF">RAS12_27250</name>
</gene>
<evidence type="ECO:0000313" key="1">
    <source>
        <dbReference type="EMBL" id="WMD20262.1"/>
    </source>
</evidence>
<reference evidence="1 2" key="1">
    <citation type="submission" date="2023-08" db="EMBL/GenBank/DDBJ databases">
        <title>Achromobacter seleniivolatilans sp. nov., isolated from seleniferous soil.</title>
        <authorList>
            <person name="Zhang S."/>
            <person name="Li K."/>
            <person name="Peng J."/>
            <person name="Zhao Q."/>
            <person name="Wang H."/>
            <person name="Guo Y."/>
        </authorList>
    </citation>
    <scope>NUCLEOTIDE SEQUENCE [LARGE SCALE GENOMIC DNA]</scope>
    <source>
        <strain evidence="1 2">R39</strain>
    </source>
</reference>
<evidence type="ECO:0000313" key="2">
    <source>
        <dbReference type="Proteomes" id="UP001234798"/>
    </source>
</evidence>